<evidence type="ECO:0000313" key="3">
    <source>
        <dbReference type="Proteomes" id="UP000325313"/>
    </source>
</evidence>
<gene>
    <name evidence="2" type="ORF">PGTUg99_030473</name>
</gene>
<name>A0A5B0RTB2_PUCGR</name>
<feature type="compositionally biased region" description="Polar residues" evidence="1">
    <location>
        <begin position="66"/>
        <end position="75"/>
    </location>
</feature>
<sequence length="88" mass="9159">MVQPIMKLEDGRATDGGWPAQQSDLKVAGSRVSSDIHSARRPIHTHSAKPPIRSSQNTIRVPAINGTPSSGQPAATTPPDAPGSTLPT</sequence>
<protein>
    <submittedName>
        <fullName evidence="2">Uncharacterized protein</fullName>
    </submittedName>
</protein>
<evidence type="ECO:0000313" key="2">
    <source>
        <dbReference type="EMBL" id="KAA1129120.1"/>
    </source>
</evidence>
<dbReference type="Proteomes" id="UP000325313">
    <property type="component" value="Unassembled WGS sequence"/>
</dbReference>
<reference evidence="2 3" key="1">
    <citation type="submission" date="2019-05" db="EMBL/GenBank/DDBJ databases">
        <title>Emergence of the Ug99 lineage of the wheat stem rust pathogen through somatic hybridization.</title>
        <authorList>
            <person name="Li F."/>
            <person name="Upadhyaya N.M."/>
            <person name="Sperschneider J."/>
            <person name="Matny O."/>
            <person name="Nguyen-Phuc H."/>
            <person name="Mago R."/>
            <person name="Raley C."/>
            <person name="Miller M.E."/>
            <person name="Silverstein K.A.T."/>
            <person name="Henningsen E."/>
            <person name="Hirsch C.D."/>
            <person name="Visser B."/>
            <person name="Pretorius Z.A."/>
            <person name="Steffenson B.J."/>
            <person name="Schwessinger B."/>
            <person name="Dodds P.N."/>
            <person name="Figueroa M."/>
        </authorList>
    </citation>
    <scope>NUCLEOTIDE SEQUENCE [LARGE SCALE GENOMIC DNA]</scope>
    <source>
        <strain evidence="2 3">Ug99</strain>
    </source>
</reference>
<evidence type="ECO:0000256" key="1">
    <source>
        <dbReference type="SAM" id="MobiDB-lite"/>
    </source>
</evidence>
<organism evidence="2 3">
    <name type="scientific">Puccinia graminis f. sp. tritici</name>
    <dbReference type="NCBI Taxonomy" id="56615"/>
    <lineage>
        <taxon>Eukaryota</taxon>
        <taxon>Fungi</taxon>
        <taxon>Dikarya</taxon>
        <taxon>Basidiomycota</taxon>
        <taxon>Pucciniomycotina</taxon>
        <taxon>Pucciniomycetes</taxon>
        <taxon>Pucciniales</taxon>
        <taxon>Pucciniaceae</taxon>
        <taxon>Puccinia</taxon>
    </lineage>
</organism>
<feature type="region of interest" description="Disordered" evidence="1">
    <location>
        <begin position="1"/>
        <end position="88"/>
    </location>
</feature>
<accession>A0A5B0RTB2</accession>
<dbReference type="EMBL" id="VDEP01000138">
    <property type="protein sequence ID" value="KAA1129120.1"/>
    <property type="molecule type" value="Genomic_DNA"/>
</dbReference>
<dbReference type="AlphaFoldDB" id="A0A5B0RTB2"/>
<comment type="caution">
    <text evidence="2">The sequence shown here is derived from an EMBL/GenBank/DDBJ whole genome shotgun (WGS) entry which is preliminary data.</text>
</comment>
<proteinExistence type="predicted"/>